<protein>
    <submittedName>
        <fullName evidence="1">Uncharacterized protein</fullName>
    </submittedName>
</protein>
<feature type="non-terminal residue" evidence="1">
    <location>
        <position position="1"/>
    </location>
</feature>
<evidence type="ECO:0000313" key="1">
    <source>
        <dbReference type="EMBL" id="KAJ2768558.1"/>
    </source>
</evidence>
<keyword evidence="2" id="KW-1185">Reference proteome</keyword>
<gene>
    <name evidence="1" type="ORF">IWQ57_003485</name>
</gene>
<comment type="caution">
    <text evidence="1">The sequence shown here is derived from an EMBL/GenBank/DDBJ whole genome shotgun (WGS) entry which is preliminary data.</text>
</comment>
<organism evidence="1 2">
    <name type="scientific">Coemansia nantahalensis</name>
    <dbReference type="NCBI Taxonomy" id="2789366"/>
    <lineage>
        <taxon>Eukaryota</taxon>
        <taxon>Fungi</taxon>
        <taxon>Fungi incertae sedis</taxon>
        <taxon>Zoopagomycota</taxon>
        <taxon>Kickxellomycotina</taxon>
        <taxon>Kickxellomycetes</taxon>
        <taxon>Kickxellales</taxon>
        <taxon>Kickxellaceae</taxon>
        <taxon>Coemansia</taxon>
    </lineage>
</organism>
<evidence type="ECO:0000313" key="2">
    <source>
        <dbReference type="Proteomes" id="UP001140234"/>
    </source>
</evidence>
<dbReference type="EMBL" id="JANBUJ010001143">
    <property type="protein sequence ID" value="KAJ2768558.1"/>
    <property type="molecule type" value="Genomic_DNA"/>
</dbReference>
<dbReference type="Proteomes" id="UP001140234">
    <property type="component" value="Unassembled WGS sequence"/>
</dbReference>
<name>A0ACC1JWA2_9FUNG</name>
<reference evidence="1" key="1">
    <citation type="submission" date="2022-07" db="EMBL/GenBank/DDBJ databases">
        <title>Phylogenomic reconstructions and comparative analyses of Kickxellomycotina fungi.</title>
        <authorList>
            <person name="Reynolds N.K."/>
            <person name="Stajich J.E."/>
            <person name="Barry K."/>
            <person name="Grigoriev I.V."/>
            <person name="Crous P."/>
            <person name="Smith M.E."/>
        </authorList>
    </citation>
    <scope>NUCLEOTIDE SEQUENCE</scope>
    <source>
        <strain evidence="1">CBS 109366</strain>
    </source>
</reference>
<sequence>PIEQETGMLPRSLLDTISRARSADVGGPMSRLAADFARVSLAPGTARALGPETHPAGALLESTPHSARTSDSLLAASSESPPPDSADSIDDTTMHEILGTRPEAAEAACSAMAATETAAAAAAAAAATPGPAAVPPAPANLIPLEIMELASELELALAREQEDYYSDNDPVLPTLDPAILQSLGKAVRQQCLLQRQQIQRRKSNMQLGLTPGSHEDAGGPDAGPPEAALDDHEQPAGMQAVLADVSQYFVQSGLNLVFPFSAKWLDWLTRHPDRPFPWRKDPDDDLGFPRDDAHTVGDDGTGGGEDGVGMQSDASSFYGEPPALSRPLPPDDVLSIAMIPMSKRRPARVSDFVTQEKRRGINAHWQYYSVINQIAVVASSIHHKLQLPDAEADHAYVAHELAALYQFLGGDFKKYKAQIERLFDAVKQGLGVQTPPPPRAEAAAAVPVPAAGAAPVVLGAECAAELRDMMASIIIDALYAMNKVAPSKEHPPPNTPTGTARARQDQLHAAREPVSYALSTLKGLPTQPIIRYLAREMRVGHADQHHRRRRGLAHNLSRNGSVTHLRHPQYNMYQVPPLPPLPNQAPQGADPPSRDLSDSGHDSGVHAATAAAAALQSDSTA</sequence>
<accession>A0ACC1JWA2</accession>
<proteinExistence type="predicted"/>